<name>A0A7C1AXU4_9BACT</name>
<comment type="cofactor">
    <cofactor evidence="1 9">
        <name>Mg(2+)</name>
        <dbReference type="ChEBI" id="CHEBI:18420"/>
    </cofactor>
</comment>
<dbReference type="SUPFAM" id="SSF143430">
    <property type="entry name" value="TTP0101/SSO1404-like"/>
    <property type="match status" value="1"/>
</dbReference>
<evidence type="ECO:0000256" key="2">
    <source>
        <dbReference type="ARBA" id="ARBA00009959"/>
    </source>
</evidence>
<reference evidence="10" key="1">
    <citation type="journal article" date="2020" name="mSystems">
        <title>Genome- and Community-Level Interaction Insights into Carbon Utilization and Element Cycling Functions of Hydrothermarchaeota in Hydrothermal Sediment.</title>
        <authorList>
            <person name="Zhou Z."/>
            <person name="Liu Y."/>
            <person name="Xu W."/>
            <person name="Pan J."/>
            <person name="Luo Z.H."/>
            <person name="Li M."/>
        </authorList>
    </citation>
    <scope>NUCLEOTIDE SEQUENCE [LARGE SCALE GENOMIC DNA]</scope>
    <source>
        <strain evidence="10">HyVt-19</strain>
    </source>
</reference>
<evidence type="ECO:0000256" key="7">
    <source>
        <dbReference type="ARBA" id="ARBA00022842"/>
    </source>
</evidence>
<dbReference type="HAMAP" id="MF_01471">
    <property type="entry name" value="Cas2"/>
    <property type="match status" value="1"/>
</dbReference>
<keyword evidence="7 9" id="KW-0460">Magnesium</keyword>
<dbReference type="PANTHER" id="PTHR34405:SF1">
    <property type="entry name" value="CRISPR-ASSOCIATED ENDORIBONUCLEASE CAS2"/>
    <property type="match status" value="1"/>
</dbReference>
<proteinExistence type="inferred from homology"/>
<comment type="caution">
    <text evidence="10">The sequence shown here is derived from an EMBL/GenBank/DDBJ whole genome shotgun (WGS) entry which is preliminary data.</text>
</comment>
<evidence type="ECO:0000256" key="4">
    <source>
        <dbReference type="ARBA" id="ARBA00022723"/>
    </source>
</evidence>
<accession>A0A7C1AXU4</accession>
<protein>
    <recommendedName>
        <fullName evidence="9">CRISPR-associated endoribonuclease Cas2</fullName>
        <ecNumber evidence="9">3.1.-.-</ecNumber>
    </recommendedName>
</protein>
<dbReference type="NCBIfam" id="TIGR01573">
    <property type="entry name" value="cas2"/>
    <property type="match status" value="1"/>
</dbReference>
<comment type="similarity">
    <text evidence="2 9">Belongs to the CRISPR-associated endoribonuclease Cas2 protein family.</text>
</comment>
<dbReference type="GO" id="GO:0046872">
    <property type="term" value="F:metal ion binding"/>
    <property type="evidence" value="ECO:0007669"/>
    <property type="project" value="UniProtKB-UniRule"/>
</dbReference>
<keyword evidence="4 9" id="KW-0479">Metal-binding</keyword>
<feature type="binding site" evidence="9">
    <location>
        <position position="8"/>
    </location>
    <ligand>
        <name>Mg(2+)</name>
        <dbReference type="ChEBI" id="CHEBI:18420"/>
        <note>catalytic</note>
    </ligand>
</feature>
<dbReference type="GO" id="GO:0016787">
    <property type="term" value="F:hydrolase activity"/>
    <property type="evidence" value="ECO:0007669"/>
    <property type="project" value="UniProtKB-KW"/>
</dbReference>
<dbReference type="CDD" id="cd09725">
    <property type="entry name" value="Cas2_I_II_III"/>
    <property type="match status" value="1"/>
</dbReference>
<dbReference type="PANTHER" id="PTHR34405">
    <property type="entry name" value="CRISPR-ASSOCIATED ENDORIBONUCLEASE CAS2"/>
    <property type="match status" value="1"/>
</dbReference>
<evidence type="ECO:0000313" key="10">
    <source>
        <dbReference type="EMBL" id="HDL89562.1"/>
    </source>
</evidence>
<gene>
    <name evidence="9 10" type="primary">cas2</name>
    <name evidence="10" type="ORF">ENG14_01495</name>
</gene>
<evidence type="ECO:0000256" key="6">
    <source>
        <dbReference type="ARBA" id="ARBA00022801"/>
    </source>
</evidence>
<evidence type="ECO:0000256" key="9">
    <source>
        <dbReference type="HAMAP-Rule" id="MF_01471"/>
    </source>
</evidence>
<sequence length="87" mass="10392">MFVILVYDIHVRRVAKVLKTCRKYLHWVQNSVFEGKTTEGKLARLMAELKQIINEEEDSVVIYCFENTWYSRREVMGREKGGEDFFL</sequence>
<keyword evidence="5 9" id="KW-0255">Endonuclease</keyword>
<dbReference type="GO" id="GO:0043571">
    <property type="term" value="P:maintenance of CRISPR repeat elements"/>
    <property type="evidence" value="ECO:0007669"/>
    <property type="project" value="UniProtKB-UniRule"/>
</dbReference>
<evidence type="ECO:0000256" key="8">
    <source>
        <dbReference type="ARBA" id="ARBA00023118"/>
    </source>
</evidence>
<dbReference type="GO" id="GO:0051607">
    <property type="term" value="P:defense response to virus"/>
    <property type="evidence" value="ECO:0007669"/>
    <property type="project" value="UniProtKB-UniRule"/>
</dbReference>
<dbReference type="Gene3D" id="3.30.70.240">
    <property type="match status" value="1"/>
</dbReference>
<evidence type="ECO:0000256" key="3">
    <source>
        <dbReference type="ARBA" id="ARBA00022722"/>
    </source>
</evidence>
<dbReference type="Pfam" id="PF09827">
    <property type="entry name" value="CRISPR_Cas2"/>
    <property type="match status" value="1"/>
</dbReference>
<evidence type="ECO:0000256" key="1">
    <source>
        <dbReference type="ARBA" id="ARBA00001946"/>
    </source>
</evidence>
<organism evidence="10">
    <name type="scientific">Thermodesulforhabdus norvegica</name>
    <dbReference type="NCBI Taxonomy" id="39841"/>
    <lineage>
        <taxon>Bacteria</taxon>
        <taxon>Pseudomonadati</taxon>
        <taxon>Thermodesulfobacteriota</taxon>
        <taxon>Syntrophobacteria</taxon>
        <taxon>Syntrophobacterales</taxon>
        <taxon>Thermodesulforhabdaceae</taxon>
        <taxon>Thermodesulforhabdus</taxon>
    </lineage>
</organism>
<comment type="function">
    <text evidence="9">CRISPR (clustered regularly interspaced short palindromic repeat), is an adaptive immune system that provides protection against mobile genetic elements (viruses, transposable elements and conjugative plasmids). CRISPR clusters contain sequences complementary to antecedent mobile elements and target invading nucleic acids. CRISPR clusters are transcribed and processed into CRISPR RNA (crRNA). Functions as a ssRNA-specific endoribonuclease. Involved in the integration of spacer DNA into the CRISPR cassette.</text>
</comment>
<keyword evidence="6 9" id="KW-0378">Hydrolase</keyword>
<dbReference type="AlphaFoldDB" id="A0A7C1AXU4"/>
<dbReference type="EMBL" id="DQZW01000073">
    <property type="protein sequence ID" value="HDL89562.1"/>
    <property type="molecule type" value="Genomic_DNA"/>
</dbReference>
<dbReference type="GO" id="GO:0004521">
    <property type="term" value="F:RNA endonuclease activity"/>
    <property type="evidence" value="ECO:0007669"/>
    <property type="project" value="InterPro"/>
</dbReference>
<evidence type="ECO:0000256" key="5">
    <source>
        <dbReference type="ARBA" id="ARBA00022759"/>
    </source>
</evidence>
<dbReference type="InterPro" id="IPR021127">
    <property type="entry name" value="CRISPR_associated_Cas2"/>
</dbReference>
<dbReference type="InterPro" id="IPR019199">
    <property type="entry name" value="Virulence_VapD/CRISPR_Cas2"/>
</dbReference>
<dbReference type="Proteomes" id="UP000886355">
    <property type="component" value="Unassembled WGS sequence"/>
</dbReference>
<dbReference type="EC" id="3.1.-.-" evidence="9"/>
<keyword evidence="3 9" id="KW-0540">Nuclease</keyword>
<keyword evidence="8 9" id="KW-0051">Antiviral defense</keyword>
<comment type="subunit">
    <text evidence="9">Homodimer, forms a heterotetramer with a Cas1 homodimer.</text>
</comment>